<evidence type="ECO:0000256" key="3">
    <source>
        <dbReference type="RuleBase" id="RU362026"/>
    </source>
</evidence>
<dbReference type="KEGG" id="hpaz:K756_10045"/>
<dbReference type="Proteomes" id="UP000014672">
    <property type="component" value="Chromosome"/>
</dbReference>
<keyword evidence="1 5" id="KW-0489">Methyltransferase</keyword>
<proteinExistence type="inferred from homology"/>
<evidence type="ECO:0000313" key="6">
    <source>
        <dbReference type="Proteomes" id="UP000014672"/>
    </source>
</evidence>
<dbReference type="InterPro" id="IPR029063">
    <property type="entry name" value="SAM-dependent_MTases_sf"/>
</dbReference>
<name>A0A806J6N0_GLAPU</name>
<organism evidence="5 6">
    <name type="scientific">Glaesserella parasuis ZJ0906</name>
    <dbReference type="NCBI Taxonomy" id="1322346"/>
    <lineage>
        <taxon>Bacteria</taxon>
        <taxon>Pseudomonadati</taxon>
        <taxon>Pseudomonadota</taxon>
        <taxon>Gammaproteobacteria</taxon>
        <taxon>Pasteurellales</taxon>
        <taxon>Pasteurellaceae</taxon>
        <taxon>Glaesserella</taxon>
    </lineage>
</organism>
<gene>
    <name evidence="5" type="ORF">K756_10045</name>
</gene>
<dbReference type="REBASE" id="66048">
    <property type="entry name" value="M.Hpa906ORF10045P"/>
</dbReference>
<dbReference type="GO" id="GO:0032259">
    <property type="term" value="P:methylation"/>
    <property type="evidence" value="ECO:0007669"/>
    <property type="project" value="UniProtKB-KW"/>
</dbReference>
<dbReference type="InterPro" id="IPR002941">
    <property type="entry name" value="DNA_methylase_N4/N6"/>
</dbReference>
<dbReference type="EC" id="2.1.1.-" evidence="3"/>
<dbReference type="EMBL" id="CP005384">
    <property type="protein sequence ID" value="AGO17114.1"/>
    <property type="molecule type" value="Genomic_DNA"/>
</dbReference>
<reference evidence="5 6" key="1">
    <citation type="journal article" date="2013" name="PLoS ONE">
        <title>Complete Genome Analysis of a Haemophilus parasuis Serovar 12 Strain from China.</title>
        <authorList>
            <person name="Li Y."/>
            <person name="Kwok A.H."/>
            <person name="Jiang J."/>
            <person name="Zou Y."/>
            <person name="Zheng F."/>
            <person name="Chen P."/>
            <person name="Hou C."/>
            <person name="Leung F.C."/>
            <person name="Jiang P."/>
        </authorList>
    </citation>
    <scope>NUCLEOTIDE SEQUENCE [LARGE SCALE GENOMIC DNA]</scope>
    <source>
        <strain evidence="5 6">ZJ0906</strain>
    </source>
</reference>
<protein>
    <recommendedName>
        <fullName evidence="3">Methyltransferase</fullName>
        <ecNumber evidence="3">2.1.1.-</ecNumber>
    </recommendedName>
</protein>
<comment type="similarity">
    <text evidence="3">Belongs to the N(4)/N(6)-methyltransferase family.</text>
</comment>
<accession>A0A806J6N0</accession>
<dbReference type="GO" id="GO:0003677">
    <property type="term" value="F:DNA binding"/>
    <property type="evidence" value="ECO:0007669"/>
    <property type="project" value="InterPro"/>
</dbReference>
<evidence type="ECO:0000259" key="4">
    <source>
        <dbReference type="Pfam" id="PF01555"/>
    </source>
</evidence>
<dbReference type="SUPFAM" id="SSF53335">
    <property type="entry name" value="S-adenosyl-L-methionine-dependent methyltransferases"/>
    <property type="match status" value="1"/>
</dbReference>
<keyword evidence="2" id="KW-0808">Transferase</keyword>
<dbReference type="Gene3D" id="3.40.50.150">
    <property type="entry name" value="Vaccinia Virus protein VP39"/>
    <property type="match status" value="1"/>
</dbReference>
<dbReference type="GO" id="GO:0008170">
    <property type="term" value="F:N-methyltransferase activity"/>
    <property type="evidence" value="ECO:0007669"/>
    <property type="project" value="InterPro"/>
</dbReference>
<evidence type="ECO:0000256" key="2">
    <source>
        <dbReference type="ARBA" id="ARBA00022679"/>
    </source>
</evidence>
<evidence type="ECO:0000313" key="5">
    <source>
        <dbReference type="EMBL" id="AGO17114.1"/>
    </source>
</evidence>
<dbReference type="InterPro" id="IPR001091">
    <property type="entry name" value="RM_Methyltransferase"/>
</dbReference>
<dbReference type="AlphaFoldDB" id="A0A806J6N0"/>
<feature type="domain" description="DNA methylase N-4/N-6" evidence="4">
    <location>
        <begin position="23"/>
        <end position="294"/>
    </location>
</feature>
<dbReference type="PRINTS" id="PR00508">
    <property type="entry name" value="S21N4MTFRASE"/>
</dbReference>
<evidence type="ECO:0000256" key="1">
    <source>
        <dbReference type="ARBA" id="ARBA00022603"/>
    </source>
</evidence>
<sequence>MMKDCIYNDDSIIAIKNIKSNSIHSIISDIPYGIDYDDWDTLHSNTNSALGGSSIAQQKTSLFKRRGKPLNGWSEADKRRPQEYQEWVESWSNEWYRVLKSGSSVFIFAGRQFAHRVIVAFENSGFTFKDMLSWERDKAPHRAQRISCVFEKRGDTFNQQKWAGWRVANLRPIFEPILWFQKPYKTGGTLADNLIENEVGAWNENALTSWNIQRGALNHSNMFKVQVTTEDRKYHITQKPLNLMKLLVELVTKEKQIVLDPFAGSASTLLAARELNRHFIGFEKNKEIYDIAVKRLENTLDNKLVHQKRDNNDPKIRNGRSFRLIGSRTSTL</sequence>
<dbReference type="Pfam" id="PF01555">
    <property type="entry name" value="N6_N4_Mtase"/>
    <property type="match status" value="1"/>
</dbReference>